<proteinExistence type="inferred from homology"/>
<accession>A0ABV1I2N5</accession>
<dbReference type="Proteomes" id="UP001470288">
    <property type="component" value="Unassembled WGS sequence"/>
</dbReference>
<dbReference type="Gene3D" id="2.170.190.11">
    <property type="entry name" value="Molybdopterin biosynthesis moea protein, domain 3"/>
    <property type="match status" value="1"/>
</dbReference>
<protein>
    <recommendedName>
        <fullName evidence="6 10">Molybdopterin molybdenumtransferase</fullName>
        <ecNumber evidence="5 10">2.10.1.1</ecNumber>
    </recommendedName>
</protein>
<dbReference type="Gene3D" id="3.40.980.10">
    <property type="entry name" value="MoaB/Mog-like domain"/>
    <property type="match status" value="1"/>
</dbReference>
<evidence type="ECO:0000256" key="7">
    <source>
        <dbReference type="ARBA" id="ARBA00022505"/>
    </source>
</evidence>
<keyword evidence="8 10" id="KW-0501">Molybdenum cofactor biosynthesis</keyword>
<comment type="similarity">
    <text evidence="4 10">Belongs to the MoeA family.</text>
</comment>
<keyword evidence="10" id="KW-0479">Metal-binding</keyword>
<dbReference type="Pfam" id="PF03453">
    <property type="entry name" value="MoeA_N"/>
    <property type="match status" value="1"/>
</dbReference>
<dbReference type="InterPro" id="IPR036425">
    <property type="entry name" value="MoaB/Mog-like_dom_sf"/>
</dbReference>
<dbReference type="InterPro" id="IPR038987">
    <property type="entry name" value="MoeA-like"/>
</dbReference>
<dbReference type="InterPro" id="IPR005110">
    <property type="entry name" value="MoeA_linker/N"/>
</dbReference>
<name>A0ABV1I2N5_9FIRM</name>
<dbReference type="InterPro" id="IPR005111">
    <property type="entry name" value="MoeA_C_domain_IV"/>
</dbReference>
<evidence type="ECO:0000313" key="13">
    <source>
        <dbReference type="Proteomes" id="UP001470288"/>
    </source>
</evidence>
<dbReference type="RefSeq" id="WP_349144735.1">
    <property type="nucleotide sequence ID" value="NZ_JBBMFC010000021.1"/>
</dbReference>
<dbReference type="SMART" id="SM00852">
    <property type="entry name" value="MoCF_biosynth"/>
    <property type="match status" value="1"/>
</dbReference>
<keyword evidence="10" id="KW-0460">Magnesium</keyword>
<evidence type="ECO:0000256" key="3">
    <source>
        <dbReference type="ARBA" id="ARBA00005046"/>
    </source>
</evidence>
<keyword evidence="10" id="KW-0808">Transferase</keyword>
<dbReference type="NCBIfam" id="NF045515">
    <property type="entry name" value="Glp_gephyrin"/>
    <property type="match status" value="1"/>
</dbReference>
<keyword evidence="7 10" id="KW-0500">Molybdenum</keyword>
<comment type="function">
    <text evidence="2">May be involved in the biosynthesis of molybdopterin.</text>
</comment>
<dbReference type="InterPro" id="IPR036688">
    <property type="entry name" value="MoeA_C_domain_IV_sf"/>
</dbReference>
<evidence type="ECO:0000256" key="5">
    <source>
        <dbReference type="ARBA" id="ARBA00013269"/>
    </source>
</evidence>
<dbReference type="NCBIfam" id="TIGR00177">
    <property type="entry name" value="molyb_syn"/>
    <property type="match status" value="1"/>
</dbReference>
<evidence type="ECO:0000256" key="4">
    <source>
        <dbReference type="ARBA" id="ARBA00010763"/>
    </source>
</evidence>
<comment type="catalytic activity">
    <reaction evidence="9">
        <text>adenylyl-molybdopterin + molybdate = Mo-molybdopterin + AMP + H(+)</text>
        <dbReference type="Rhea" id="RHEA:35047"/>
        <dbReference type="ChEBI" id="CHEBI:15378"/>
        <dbReference type="ChEBI" id="CHEBI:36264"/>
        <dbReference type="ChEBI" id="CHEBI:62727"/>
        <dbReference type="ChEBI" id="CHEBI:71302"/>
        <dbReference type="ChEBI" id="CHEBI:456215"/>
        <dbReference type="EC" id="2.10.1.1"/>
    </reaction>
</comment>
<organism evidence="12 13">
    <name type="scientific">Hominiventricola aquisgranensis</name>
    <dbReference type="NCBI Taxonomy" id="3133164"/>
    <lineage>
        <taxon>Bacteria</taxon>
        <taxon>Bacillati</taxon>
        <taxon>Bacillota</taxon>
        <taxon>Clostridia</taxon>
        <taxon>Lachnospirales</taxon>
        <taxon>Lachnospiraceae</taxon>
        <taxon>Hominiventricola</taxon>
    </lineage>
</organism>
<comment type="cofactor">
    <cofactor evidence="10">
        <name>Mg(2+)</name>
        <dbReference type="ChEBI" id="CHEBI:18420"/>
    </cofactor>
</comment>
<keyword evidence="13" id="KW-1185">Reference proteome</keyword>
<dbReference type="SUPFAM" id="SSF63867">
    <property type="entry name" value="MoeA C-terminal domain-like"/>
    <property type="match status" value="1"/>
</dbReference>
<evidence type="ECO:0000313" key="12">
    <source>
        <dbReference type="EMBL" id="MEQ2579450.1"/>
    </source>
</evidence>
<comment type="pathway">
    <text evidence="3 10">Cofactor biosynthesis; molybdopterin biosynthesis.</text>
</comment>
<sequence length="420" mass="44136">MTTGTWVRSLWRSSMLYVKTPEEVLALIESEFSPLEQAEFVTLSEAVGRVLAEDIVAREYVPDFDRSTVDGFAVRASDTFGCSDAIPAILPLQATVLMGEGADYLLNEGECVAVPTGGAVPRGTDGVVMVEYTEDYGDGTIGVAKPAAPGMNLIFRGDDVYPGKVILHKGRSLSSADIGALAAIGRVQVPVVKKVTVGVISTGDELVPPEAQPGPGQVRDVNSPMLEAMLSTFGCHVVNYGIVVDDEALLSQKVNQAIAECDAVLLSGGSSVGVKDAACRIIESAGQLLLHGIAIKPGKPTILGKAGKKPIVGLPGHPVAAYFITKLFVQPLLGRLMDRDMTAYTVTARVTESISANHGRAQYHCCRLTGTGGELYAQPIRGKSGLITTLAGTDGYFCISRDCEGLPQGAEIQVTITSGV</sequence>
<evidence type="ECO:0000256" key="6">
    <source>
        <dbReference type="ARBA" id="ARBA00021108"/>
    </source>
</evidence>
<dbReference type="EMBL" id="JBBMFC010000021">
    <property type="protein sequence ID" value="MEQ2579450.1"/>
    <property type="molecule type" value="Genomic_DNA"/>
</dbReference>
<dbReference type="PANTHER" id="PTHR10192:SF5">
    <property type="entry name" value="GEPHYRIN"/>
    <property type="match status" value="1"/>
</dbReference>
<dbReference type="Gene3D" id="3.90.105.10">
    <property type="entry name" value="Molybdopterin biosynthesis moea protein, domain 2"/>
    <property type="match status" value="1"/>
</dbReference>
<dbReference type="CDD" id="cd00887">
    <property type="entry name" value="MoeA"/>
    <property type="match status" value="1"/>
</dbReference>
<feature type="domain" description="MoaB/Mog" evidence="11">
    <location>
        <begin position="198"/>
        <end position="335"/>
    </location>
</feature>
<dbReference type="InterPro" id="IPR001453">
    <property type="entry name" value="MoaB/Mog_dom"/>
</dbReference>
<dbReference type="SUPFAM" id="SSF63882">
    <property type="entry name" value="MoeA N-terminal region -like"/>
    <property type="match status" value="1"/>
</dbReference>
<evidence type="ECO:0000256" key="1">
    <source>
        <dbReference type="ARBA" id="ARBA00002901"/>
    </source>
</evidence>
<dbReference type="SUPFAM" id="SSF53218">
    <property type="entry name" value="Molybdenum cofactor biosynthesis proteins"/>
    <property type="match status" value="1"/>
</dbReference>
<dbReference type="PROSITE" id="PS01079">
    <property type="entry name" value="MOCF_BIOSYNTHESIS_2"/>
    <property type="match status" value="1"/>
</dbReference>
<evidence type="ECO:0000256" key="8">
    <source>
        <dbReference type="ARBA" id="ARBA00023150"/>
    </source>
</evidence>
<dbReference type="InterPro" id="IPR036135">
    <property type="entry name" value="MoeA_linker/N_sf"/>
</dbReference>
<dbReference type="Gene3D" id="2.40.340.10">
    <property type="entry name" value="MoeA, C-terminal, domain IV"/>
    <property type="match status" value="1"/>
</dbReference>
<dbReference type="Pfam" id="PF03454">
    <property type="entry name" value="MoeA_C"/>
    <property type="match status" value="1"/>
</dbReference>
<dbReference type="Pfam" id="PF00994">
    <property type="entry name" value="MoCF_biosynth"/>
    <property type="match status" value="1"/>
</dbReference>
<reference evidence="12 13" key="1">
    <citation type="submission" date="2024-03" db="EMBL/GenBank/DDBJ databases">
        <title>Human intestinal bacterial collection.</title>
        <authorList>
            <person name="Pauvert C."/>
            <person name="Hitch T.C.A."/>
            <person name="Clavel T."/>
        </authorList>
    </citation>
    <scope>NUCLEOTIDE SEQUENCE [LARGE SCALE GENOMIC DNA]</scope>
    <source>
        <strain evidence="12 13">CLA-AA-H78B</strain>
    </source>
</reference>
<evidence type="ECO:0000256" key="2">
    <source>
        <dbReference type="ARBA" id="ARBA00003487"/>
    </source>
</evidence>
<gene>
    <name evidence="12" type="primary">glp</name>
    <name evidence="12" type="ORF">WMO62_11510</name>
</gene>
<dbReference type="PANTHER" id="PTHR10192">
    <property type="entry name" value="MOLYBDOPTERIN BIOSYNTHESIS PROTEIN"/>
    <property type="match status" value="1"/>
</dbReference>
<comment type="caution">
    <text evidence="12">The sequence shown here is derived from an EMBL/GenBank/DDBJ whole genome shotgun (WGS) entry which is preliminary data.</text>
</comment>
<evidence type="ECO:0000256" key="10">
    <source>
        <dbReference type="RuleBase" id="RU365090"/>
    </source>
</evidence>
<evidence type="ECO:0000259" key="11">
    <source>
        <dbReference type="SMART" id="SM00852"/>
    </source>
</evidence>
<dbReference type="InterPro" id="IPR008284">
    <property type="entry name" value="MoCF_biosynth_CS"/>
</dbReference>
<evidence type="ECO:0000256" key="9">
    <source>
        <dbReference type="ARBA" id="ARBA00047317"/>
    </source>
</evidence>
<comment type="function">
    <text evidence="1 10">Catalyzes the insertion of molybdate into adenylated molybdopterin with the concomitant release of AMP.</text>
</comment>
<dbReference type="EC" id="2.10.1.1" evidence="5 10"/>